<sequence length="682" mass="77911">MKSGKAVGPDNIPVEVWKCLGEAAVEFLASLFNRVLESERMPEEWRRSVLVPIFKNKGDVQSCSNYRGIKLMSHTMKLWERVVEARLRKVVEICEQQYGFMPRKSTTDVIFALRILMEKYRDGQRELHCVFVDLEKAYDRVPREELWYCMRKSGVAEKYVRVVQDMYKRSRTVVRCAVGQTEEFNVEVGLHQGSALSPFLFAIVMDQLSEEVRQESPWTMMFADDIVICSESREQVEENLERWRFVLERRGMKVSRSKTEYMCVNEREGSGTVRLQGEEVKKVQEFKYLGSTVQSNGECGKEVKKRVQADWNGWRKVSGVLCDRKISARIKGKVYRTVVRPAMLYGLETVTEEEIEEAKLKMLRFSLGVTRLDRIRNEYIRGTAHVGRLGDKVRETRLRWFGHVQRRESEYIGRRMLDMELPGRRQRGRPKRRYMDVINEDMKLVGASVEDAEDTWREMIRCGDNIRYSDNILEKPKEEEDICAAPDAPNPSPPQKVRSSDGSWGGARNVERLVGGARSRARHLGGEQEAKARRVGGSEDQGEASGGNEDQGKARGGSEKQERDKWGEQRTRRQGQKVQRDVHSRAEAPNDAHSRAAELSDDHSRAAGPSDGHRRAAAPSDVHRRALAPSDVHRRTTAPGRRCPSRWVLALPKGREGGSKVLPELSSAGNEWGSAPHGSYIM</sequence>
<dbReference type="SUPFAM" id="SSF56672">
    <property type="entry name" value="DNA/RNA polymerases"/>
    <property type="match status" value="1"/>
</dbReference>
<feature type="region of interest" description="Disordered" evidence="3">
    <location>
        <begin position="478"/>
        <end position="682"/>
    </location>
</feature>
<feature type="domain" description="Reverse transcriptase" evidence="4">
    <location>
        <begin position="34"/>
        <end position="293"/>
    </location>
</feature>
<feature type="compositionally biased region" description="Basic and acidic residues" evidence="3">
    <location>
        <begin position="578"/>
        <end position="605"/>
    </location>
</feature>
<dbReference type="EMBL" id="JAUCMX010000014">
    <property type="protein sequence ID" value="KAK3524200.1"/>
    <property type="molecule type" value="Genomic_DNA"/>
</dbReference>
<evidence type="ECO:0000313" key="6">
    <source>
        <dbReference type="Proteomes" id="UP001274896"/>
    </source>
</evidence>
<dbReference type="GO" id="GO:0004523">
    <property type="term" value="F:RNA-DNA hybrid ribonuclease activity"/>
    <property type="evidence" value="ECO:0007669"/>
    <property type="project" value="UniProtKB-EC"/>
</dbReference>
<feature type="compositionally biased region" description="Basic and acidic residues" evidence="3">
    <location>
        <begin position="550"/>
        <end position="571"/>
    </location>
</feature>
<evidence type="ECO:0000313" key="5">
    <source>
        <dbReference type="EMBL" id="KAK3524200.1"/>
    </source>
</evidence>
<protein>
    <recommendedName>
        <fullName evidence="2">ribonuclease H</fullName>
        <ecNumber evidence="2">3.1.26.4</ecNumber>
    </recommendedName>
</protein>
<comment type="caution">
    <text evidence="5">The sequence shown here is derived from an EMBL/GenBank/DDBJ whole genome shotgun (WGS) entry which is preliminary data.</text>
</comment>
<dbReference type="AlphaFoldDB" id="A0AAE0QLI1"/>
<organism evidence="5 6">
    <name type="scientific">Hemibagrus guttatus</name>
    <dbReference type="NCBI Taxonomy" id="175788"/>
    <lineage>
        <taxon>Eukaryota</taxon>
        <taxon>Metazoa</taxon>
        <taxon>Chordata</taxon>
        <taxon>Craniata</taxon>
        <taxon>Vertebrata</taxon>
        <taxon>Euteleostomi</taxon>
        <taxon>Actinopterygii</taxon>
        <taxon>Neopterygii</taxon>
        <taxon>Teleostei</taxon>
        <taxon>Ostariophysi</taxon>
        <taxon>Siluriformes</taxon>
        <taxon>Bagridae</taxon>
        <taxon>Hemibagrus</taxon>
    </lineage>
</organism>
<dbReference type="CDD" id="cd01650">
    <property type="entry name" value="RT_nLTR_like"/>
    <property type="match status" value="1"/>
</dbReference>
<comment type="similarity">
    <text evidence="1">Belongs to the beta type-B retroviral polymerase family. HERV class-II K(HML-2) pol subfamily.</text>
</comment>
<dbReference type="Pfam" id="PF00078">
    <property type="entry name" value="RVT_1"/>
    <property type="match status" value="1"/>
</dbReference>
<dbReference type="PROSITE" id="PS50878">
    <property type="entry name" value="RT_POL"/>
    <property type="match status" value="1"/>
</dbReference>
<evidence type="ECO:0000256" key="1">
    <source>
        <dbReference type="ARBA" id="ARBA00010879"/>
    </source>
</evidence>
<reference evidence="5" key="1">
    <citation type="submission" date="2023-06" db="EMBL/GenBank/DDBJ databases">
        <title>Male Hemibagrus guttatus genome.</title>
        <authorList>
            <person name="Bian C."/>
        </authorList>
    </citation>
    <scope>NUCLEOTIDE SEQUENCE</scope>
    <source>
        <strain evidence="5">Male_cb2023</strain>
        <tissue evidence="5">Muscle</tissue>
    </source>
</reference>
<proteinExistence type="inferred from homology"/>
<dbReference type="InterPro" id="IPR000477">
    <property type="entry name" value="RT_dom"/>
</dbReference>
<accession>A0AAE0QLI1</accession>
<dbReference type="PANTHER" id="PTHR47027:SF28">
    <property type="entry name" value="ENDONUCLEASE-REVERSE TRANSCRIPTASE"/>
    <property type="match status" value="1"/>
</dbReference>
<dbReference type="PANTHER" id="PTHR47027">
    <property type="entry name" value="REVERSE TRANSCRIPTASE DOMAIN-CONTAINING PROTEIN"/>
    <property type="match status" value="1"/>
</dbReference>
<gene>
    <name evidence="5" type="ORF">QTP70_022679</name>
</gene>
<dbReference type="InterPro" id="IPR043128">
    <property type="entry name" value="Rev_trsase/Diguanyl_cyclase"/>
</dbReference>
<name>A0AAE0QLI1_9TELE</name>
<dbReference type="Proteomes" id="UP001274896">
    <property type="component" value="Unassembled WGS sequence"/>
</dbReference>
<evidence type="ECO:0000256" key="2">
    <source>
        <dbReference type="ARBA" id="ARBA00012180"/>
    </source>
</evidence>
<dbReference type="InterPro" id="IPR043502">
    <property type="entry name" value="DNA/RNA_pol_sf"/>
</dbReference>
<dbReference type="EC" id="3.1.26.4" evidence="2"/>
<feature type="non-terminal residue" evidence="5">
    <location>
        <position position="682"/>
    </location>
</feature>
<keyword evidence="6" id="KW-1185">Reference proteome</keyword>
<evidence type="ECO:0000259" key="4">
    <source>
        <dbReference type="PROSITE" id="PS50878"/>
    </source>
</evidence>
<evidence type="ECO:0000256" key="3">
    <source>
        <dbReference type="SAM" id="MobiDB-lite"/>
    </source>
</evidence>
<dbReference type="Gene3D" id="3.30.70.270">
    <property type="match status" value="1"/>
</dbReference>